<organism evidence="2 3">
    <name type="scientific">Sinimarinibacterium flocculans</name>
    <dbReference type="NCBI Taxonomy" id="985250"/>
    <lineage>
        <taxon>Bacteria</taxon>
        <taxon>Pseudomonadati</taxon>
        <taxon>Pseudomonadota</taxon>
        <taxon>Gammaproteobacteria</taxon>
        <taxon>Nevskiales</taxon>
        <taxon>Nevskiaceae</taxon>
        <taxon>Sinimarinibacterium</taxon>
    </lineage>
</organism>
<protein>
    <submittedName>
        <fullName evidence="2">Uncharacterized protein DUF3187</fullName>
    </submittedName>
</protein>
<proteinExistence type="predicted"/>
<name>A0A318EAQ2_9GAMM</name>
<feature type="chain" id="PRO_5016392262" evidence="1">
    <location>
        <begin position="23"/>
        <end position="320"/>
    </location>
</feature>
<dbReference type="Pfam" id="PF11383">
    <property type="entry name" value="DUF3187"/>
    <property type="match status" value="1"/>
</dbReference>
<dbReference type="RefSeq" id="WP_170124029.1">
    <property type="nucleotide sequence ID" value="NZ_CAKZQT010000033.1"/>
</dbReference>
<comment type="caution">
    <text evidence="2">The sequence shown here is derived from an EMBL/GenBank/DDBJ whole genome shotgun (WGS) entry which is preliminary data.</text>
</comment>
<dbReference type="Proteomes" id="UP000248330">
    <property type="component" value="Unassembled WGS sequence"/>
</dbReference>
<evidence type="ECO:0000313" key="2">
    <source>
        <dbReference type="EMBL" id="PXV66645.1"/>
    </source>
</evidence>
<reference evidence="2 3" key="1">
    <citation type="submission" date="2018-04" db="EMBL/GenBank/DDBJ databases">
        <title>Genomic Encyclopedia of Type Strains, Phase IV (KMG-IV): sequencing the most valuable type-strain genomes for metagenomic binning, comparative biology and taxonomic classification.</title>
        <authorList>
            <person name="Goeker M."/>
        </authorList>
    </citation>
    <scope>NUCLEOTIDE SEQUENCE [LARGE SCALE GENOMIC DNA]</scope>
    <source>
        <strain evidence="2 3">DSM 104150</strain>
    </source>
</reference>
<evidence type="ECO:0000256" key="1">
    <source>
        <dbReference type="SAM" id="SignalP"/>
    </source>
</evidence>
<accession>A0A318EAQ2</accession>
<dbReference type="EMBL" id="QICN01000007">
    <property type="protein sequence ID" value="PXV66645.1"/>
    <property type="molecule type" value="Genomic_DNA"/>
</dbReference>
<keyword evidence="3" id="KW-1185">Reference proteome</keyword>
<feature type="signal peptide" evidence="1">
    <location>
        <begin position="1"/>
        <end position="22"/>
    </location>
</feature>
<dbReference type="InterPro" id="IPR021523">
    <property type="entry name" value="DUF3187"/>
</dbReference>
<evidence type="ECO:0000313" key="3">
    <source>
        <dbReference type="Proteomes" id="UP000248330"/>
    </source>
</evidence>
<dbReference type="AlphaFoldDB" id="A0A318EAQ2"/>
<keyword evidence="1" id="KW-0732">Signal</keyword>
<gene>
    <name evidence="2" type="ORF">C8D93_107210</name>
</gene>
<sequence>MFRRLPALPAALLALVVPVAAASEAFVFPAFNQAALARHAPLPAPEGDAADGGRLTLDWTSESHFEQAGDEFLLLDGEILRLGLQQRWTWAGMQWSAELPLLVTGGGVLDSMIENWHDWFGLPNGGRDQIPRDQYRYQYQRGGQPPGETVFDIGGSDAAIGDIRLGLARCADGGGCWRALAQLPTGDADRLLGGGAGLSAWYERAYALGGTQRWSGAFAAGAGAVRGDGPVEDRQKTLVPFGWASLGYALLPSLQAGAQLYAHGPLYDDSDLDAFTRSGLQVVFGFRYRSPGGIWWNLAVQEDPITKSSPDFVIHLASTW</sequence>